<dbReference type="PANTHER" id="PTHR24061">
    <property type="entry name" value="CALCIUM-SENSING RECEPTOR-RELATED"/>
    <property type="match status" value="1"/>
</dbReference>
<feature type="domain" description="Receptor ligand binding region" evidence="6">
    <location>
        <begin position="40"/>
        <end position="97"/>
    </location>
</feature>
<keyword evidence="7" id="KW-0675">Receptor</keyword>
<reference evidence="7" key="1">
    <citation type="journal article" date="2021" name="Evol. Appl.">
        <title>The genome of the Pyrenean desman and the effects of bottlenecks and inbreeding on the genomic landscape of an endangered species.</title>
        <authorList>
            <person name="Escoda L."/>
            <person name="Castresana J."/>
        </authorList>
    </citation>
    <scope>NUCLEOTIDE SEQUENCE</scope>
    <source>
        <strain evidence="7">IBE-C5619</strain>
    </source>
</reference>
<dbReference type="InterPro" id="IPR001828">
    <property type="entry name" value="ANF_lig-bd_rcpt"/>
</dbReference>
<dbReference type="GO" id="GO:0004930">
    <property type="term" value="F:G protein-coupled receptor activity"/>
    <property type="evidence" value="ECO:0007669"/>
    <property type="project" value="InterPro"/>
</dbReference>
<keyword evidence="2" id="KW-0812">Transmembrane</keyword>
<evidence type="ECO:0000259" key="6">
    <source>
        <dbReference type="Pfam" id="PF01094"/>
    </source>
</evidence>
<dbReference type="PANTHER" id="PTHR24061:SF530">
    <property type="entry name" value="VOMERONASAL 2, RECEPTOR 3-RELATED"/>
    <property type="match status" value="1"/>
</dbReference>
<dbReference type="EMBL" id="JAGFMF010011796">
    <property type="protein sequence ID" value="KAG8512529.1"/>
    <property type="molecule type" value="Genomic_DNA"/>
</dbReference>
<evidence type="ECO:0000256" key="5">
    <source>
        <dbReference type="ARBA" id="ARBA00023136"/>
    </source>
</evidence>
<evidence type="ECO:0000313" key="8">
    <source>
        <dbReference type="Proteomes" id="UP000700334"/>
    </source>
</evidence>
<dbReference type="AlphaFoldDB" id="A0A8J6DLA0"/>
<keyword evidence="3" id="KW-0732">Signal</keyword>
<dbReference type="Pfam" id="PF01094">
    <property type="entry name" value="ANF_receptor"/>
    <property type="match status" value="1"/>
</dbReference>
<dbReference type="GO" id="GO:0004984">
    <property type="term" value="F:olfactory receptor activity"/>
    <property type="evidence" value="ECO:0007669"/>
    <property type="project" value="TreeGrafter"/>
</dbReference>
<organism evidence="7 8">
    <name type="scientific">Galemys pyrenaicus</name>
    <name type="common">Iberian desman</name>
    <name type="synonym">Pyrenean desman</name>
    <dbReference type="NCBI Taxonomy" id="202257"/>
    <lineage>
        <taxon>Eukaryota</taxon>
        <taxon>Metazoa</taxon>
        <taxon>Chordata</taxon>
        <taxon>Craniata</taxon>
        <taxon>Vertebrata</taxon>
        <taxon>Euteleostomi</taxon>
        <taxon>Mammalia</taxon>
        <taxon>Eutheria</taxon>
        <taxon>Laurasiatheria</taxon>
        <taxon>Eulipotyphla</taxon>
        <taxon>Talpidae</taxon>
        <taxon>Galemys</taxon>
    </lineage>
</organism>
<dbReference type="Proteomes" id="UP000700334">
    <property type="component" value="Unassembled WGS sequence"/>
</dbReference>
<proteinExistence type="predicted"/>
<gene>
    <name evidence="7" type="ORF">J0S82_007062</name>
</gene>
<dbReference type="SUPFAM" id="SSF53822">
    <property type="entry name" value="Periplasmic binding protein-like I"/>
    <property type="match status" value="1"/>
</dbReference>
<dbReference type="InterPro" id="IPR000068">
    <property type="entry name" value="GPCR_3_Ca_sens_rcpt-rel"/>
</dbReference>
<comment type="subcellular location">
    <subcellularLocation>
        <location evidence="1">Membrane</location>
    </subcellularLocation>
</comment>
<comment type="caution">
    <text evidence="7">The sequence shown here is derived from an EMBL/GenBank/DDBJ whole genome shotgun (WGS) entry which is preliminary data.</text>
</comment>
<evidence type="ECO:0000256" key="1">
    <source>
        <dbReference type="ARBA" id="ARBA00004370"/>
    </source>
</evidence>
<keyword evidence="5" id="KW-0472">Membrane</keyword>
<evidence type="ECO:0000256" key="4">
    <source>
        <dbReference type="ARBA" id="ARBA00022989"/>
    </source>
</evidence>
<evidence type="ECO:0000256" key="3">
    <source>
        <dbReference type="ARBA" id="ARBA00022729"/>
    </source>
</evidence>
<evidence type="ECO:0000256" key="2">
    <source>
        <dbReference type="ARBA" id="ARBA00022692"/>
    </source>
</evidence>
<sequence>QEENKPNFRNSTGAFLAAIVGAGGSSLSVAASRTIGLYYYQSNTFQLEVTVELILRFVWVWIGAVATDDDYGKHGIKYFKEKMENHTFVLHFLKSFPKSIPMRKCK</sequence>
<dbReference type="GO" id="GO:0005886">
    <property type="term" value="C:plasma membrane"/>
    <property type="evidence" value="ECO:0007669"/>
    <property type="project" value="TreeGrafter"/>
</dbReference>
<dbReference type="InterPro" id="IPR028082">
    <property type="entry name" value="Peripla_BP_I"/>
</dbReference>
<evidence type="ECO:0000313" key="7">
    <source>
        <dbReference type="EMBL" id="KAG8512529.1"/>
    </source>
</evidence>
<keyword evidence="4" id="KW-1133">Transmembrane helix</keyword>
<name>A0A8J6DLA0_GALPY</name>
<accession>A0A8J6DLA0</accession>
<dbReference type="Gene3D" id="3.40.50.2300">
    <property type="match status" value="1"/>
</dbReference>
<dbReference type="OrthoDB" id="5984008at2759"/>
<protein>
    <submittedName>
        <fullName evidence="7">Vomeronasal type-2 receptor 1</fullName>
    </submittedName>
</protein>
<keyword evidence="8" id="KW-1185">Reference proteome</keyword>
<feature type="non-terminal residue" evidence="7">
    <location>
        <position position="106"/>
    </location>
</feature>